<organism evidence="3 4">
    <name type="scientific">Ciceribacter sichuanensis</name>
    <dbReference type="NCBI Taxonomy" id="2949647"/>
    <lineage>
        <taxon>Bacteria</taxon>
        <taxon>Pseudomonadati</taxon>
        <taxon>Pseudomonadota</taxon>
        <taxon>Alphaproteobacteria</taxon>
        <taxon>Hyphomicrobiales</taxon>
        <taxon>Rhizobiaceae</taxon>
        <taxon>Ciceribacter</taxon>
    </lineage>
</organism>
<proteinExistence type="inferred from homology"/>
<comment type="similarity">
    <text evidence="1">Belongs to the YciI family.</text>
</comment>
<dbReference type="PANTHER" id="PTHR37828">
    <property type="entry name" value="GSR2449 PROTEIN"/>
    <property type="match status" value="1"/>
</dbReference>
<name>A0ABT0V8D1_9HYPH</name>
<comment type="caution">
    <text evidence="3">The sequence shown here is derived from an EMBL/GenBank/DDBJ whole genome shotgun (WGS) entry which is preliminary data.</text>
</comment>
<evidence type="ECO:0000313" key="4">
    <source>
        <dbReference type="Proteomes" id="UP001155079"/>
    </source>
</evidence>
<evidence type="ECO:0000256" key="1">
    <source>
        <dbReference type="ARBA" id="ARBA00007689"/>
    </source>
</evidence>
<dbReference type="InterPro" id="IPR005545">
    <property type="entry name" value="YCII"/>
</dbReference>
<dbReference type="Pfam" id="PF03795">
    <property type="entry name" value="YCII"/>
    <property type="match status" value="1"/>
</dbReference>
<gene>
    <name evidence="3" type="ORF">NBH20_06710</name>
</gene>
<evidence type="ECO:0000259" key="2">
    <source>
        <dbReference type="Pfam" id="PF03795"/>
    </source>
</evidence>
<feature type="domain" description="YCII-related" evidence="2">
    <location>
        <begin position="1"/>
        <end position="80"/>
    </location>
</feature>
<reference evidence="3 4" key="1">
    <citation type="submission" date="2022-06" db="EMBL/GenBank/DDBJ databases">
        <authorList>
            <person name="Sun Q."/>
        </authorList>
    </citation>
    <scope>NUCLEOTIDE SEQUENCE [LARGE SCALE GENOMIC DNA]</scope>
    <source>
        <strain evidence="3 4">S153</strain>
    </source>
</reference>
<dbReference type="InterPro" id="IPR011008">
    <property type="entry name" value="Dimeric_a/b-barrel"/>
</dbReference>
<dbReference type="PANTHER" id="PTHR37828:SF1">
    <property type="entry name" value="YCII-RELATED DOMAIN-CONTAINING PROTEIN"/>
    <property type="match status" value="1"/>
</dbReference>
<sequence>MFILSLTYKKSNEEADRYMEPHMAWVKEGYDSGMFLASGRKVPRTGGVVLAVGERAAIEAYVAADPFTIEGVAAYEVIEVAVTRTAEGLEGLRG</sequence>
<dbReference type="SUPFAM" id="SSF54909">
    <property type="entry name" value="Dimeric alpha+beta barrel"/>
    <property type="match status" value="1"/>
</dbReference>
<dbReference type="Proteomes" id="UP001155079">
    <property type="component" value="Unassembled WGS sequence"/>
</dbReference>
<dbReference type="Gene3D" id="3.30.70.1060">
    <property type="entry name" value="Dimeric alpha+beta barrel"/>
    <property type="match status" value="1"/>
</dbReference>
<accession>A0ABT0V8D1</accession>
<dbReference type="EMBL" id="JAMQAY010000002">
    <property type="protein sequence ID" value="MCM2400840.1"/>
    <property type="molecule type" value="Genomic_DNA"/>
</dbReference>
<protein>
    <submittedName>
        <fullName evidence="3">YciI family protein</fullName>
    </submittedName>
</protein>
<evidence type="ECO:0000313" key="3">
    <source>
        <dbReference type="EMBL" id="MCM2400840.1"/>
    </source>
</evidence>
<dbReference type="RefSeq" id="WP_250944438.1">
    <property type="nucleotide sequence ID" value="NZ_JAMQAY010000002.1"/>
</dbReference>
<keyword evidence="4" id="KW-1185">Reference proteome</keyword>